<reference evidence="10 11" key="1">
    <citation type="submission" date="2020-12" db="EMBL/GenBank/DDBJ databases">
        <title>Brachybacterium sp. MASK1Z-5, whole genome shotgun sequence.</title>
        <authorList>
            <person name="Tuo L."/>
        </authorList>
    </citation>
    <scope>NUCLEOTIDE SEQUENCE [LARGE SCALE GENOMIC DNA]</scope>
    <source>
        <strain evidence="10 11">MASK1Z-5</strain>
    </source>
</reference>
<feature type="transmembrane region" description="Helical" evidence="8">
    <location>
        <begin position="125"/>
        <end position="148"/>
    </location>
</feature>
<keyword evidence="4 8" id="KW-0812">Transmembrane</keyword>
<keyword evidence="5 8" id="KW-1133">Transmembrane helix</keyword>
<dbReference type="EMBL" id="JAEDAJ010000013">
    <property type="protein sequence ID" value="MBK0332760.1"/>
    <property type="molecule type" value="Genomic_DNA"/>
</dbReference>
<evidence type="ECO:0000256" key="2">
    <source>
        <dbReference type="ARBA" id="ARBA00022448"/>
    </source>
</evidence>
<dbReference type="PANTHER" id="PTHR23501">
    <property type="entry name" value="MAJOR FACILITATOR SUPERFAMILY"/>
    <property type="match status" value="1"/>
</dbReference>
<dbReference type="CDD" id="cd17502">
    <property type="entry name" value="MFS_Azr1_MDR_like"/>
    <property type="match status" value="1"/>
</dbReference>
<evidence type="ECO:0000313" key="11">
    <source>
        <dbReference type="Proteomes" id="UP000612352"/>
    </source>
</evidence>
<evidence type="ECO:0000256" key="7">
    <source>
        <dbReference type="SAM" id="MobiDB-lite"/>
    </source>
</evidence>
<organism evidence="10 11">
    <name type="scientific">Brachybacterium halotolerans</name>
    <dbReference type="NCBI Taxonomy" id="2795215"/>
    <lineage>
        <taxon>Bacteria</taxon>
        <taxon>Bacillati</taxon>
        <taxon>Actinomycetota</taxon>
        <taxon>Actinomycetes</taxon>
        <taxon>Micrococcales</taxon>
        <taxon>Dermabacteraceae</taxon>
        <taxon>Brachybacterium</taxon>
    </lineage>
</organism>
<dbReference type="Gene3D" id="1.20.1250.20">
    <property type="entry name" value="MFS general substrate transporter like domains"/>
    <property type="match status" value="1"/>
</dbReference>
<feature type="transmembrane region" description="Helical" evidence="8">
    <location>
        <begin position="350"/>
        <end position="372"/>
    </location>
</feature>
<dbReference type="InterPro" id="IPR036259">
    <property type="entry name" value="MFS_trans_sf"/>
</dbReference>
<dbReference type="PROSITE" id="PS50850">
    <property type="entry name" value="MFS"/>
    <property type="match status" value="1"/>
</dbReference>
<feature type="transmembrane region" description="Helical" evidence="8">
    <location>
        <begin position="312"/>
        <end position="338"/>
    </location>
</feature>
<evidence type="ECO:0000259" key="9">
    <source>
        <dbReference type="PROSITE" id="PS50850"/>
    </source>
</evidence>
<gene>
    <name evidence="10" type="ORF">I8D64_15265</name>
</gene>
<evidence type="ECO:0000256" key="8">
    <source>
        <dbReference type="SAM" id="Phobius"/>
    </source>
</evidence>
<feature type="transmembrane region" description="Helical" evidence="8">
    <location>
        <begin position="213"/>
        <end position="234"/>
    </location>
</feature>
<evidence type="ECO:0000256" key="6">
    <source>
        <dbReference type="ARBA" id="ARBA00023136"/>
    </source>
</evidence>
<evidence type="ECO:0000313" key="10">
    <source>
        <dbReference type="EMBL" id="MBK0332760.1"/>
    </source>
</evidence>
<keyword evidence="6 8" id="KW-0472">Membrane</keyword>
<evidence type="ECO:0000256" key="4">
    <source>
        <dbReference type="ARBA" id="ARBA00022692"/>
    </source>
</evidence>
<dbReference type="PROSITE" id="PS00216">
    <property type="entry name" value="SUGAR_TRANSPORT_1"/>
    <property type="match status" value="1"/>
</dbReference>
<dbReference type="InterPro" id="IPR005829">
    <property type="entry name" value="Sugar_transporter_CS"/>
</dbReference>
<dbReference type="PRINTS" id="PR01036">
    <property type="entry name" value="TCRTETB"/>
</dbReference>
<protein>
    <submittedName>
        <fullName evidence="10">MFS transporter</fullName>
    </submittedName>
</protein>
<keyword evidence="3" id="KW-1003">Cell membrane</keyword>
<dbReference type="Proteomes" id="UP000612352">
    <property type="component" value="Unassembled WGS sequence"/>
</dbReference>
<evidence type="ECO:0000256" key="5">
    <source>
        <dbReference type="ARBA" id="ARBA00022989"/>
    </source>
</evidence>
<feature type="region of interest" description="Disordered" evidence="7">
    <location>
        <begin position="23"/>
        <end position="47"/>
    </location>
</feature>
<feature type="transmembrane region" description="Helical" evidence="8">
    <location>
        <begin position="407"/>
        <end position="428"/>
    </location>
</feature>
<feature type="transmembrane region" description="Helical" evidence="8">
    <location>
        <begin position="246"/>
        <end position="266"/>
    </location>
</feature>
<keyword evidence="2" id="KW-0813">Transport</keyword>
<dbReference type="Pfam" id="PF07690">
    <property type="entry name" value="MFS_1"/>
    <property type="match status" value="1"/>
</dbReference>
<feature type="transmembrane region" description="Helical" evidence="8">
    <location>
        <begin position="272"/>
        <end position="292"/>
    </location>
</feature>
<feature type="region of interest" description="Disordered" evidence="7">
    <location>
        <begin position="572"/>
        <end position="669"/>
    </location>
</feature>
<dbReference type="PANTHER" id="PTHR23501:SF197">
    <property type="entry name" value="COMD"/>
    <property type="match status" value="1"/>
</dbReference>
<dbReference type="InterPro" id="IPR020846">
    <property type="entry name" value="MFS_dom"/>
</dbReference>
<feature type="compositionally biased region" description="Low complexity" evidence="7">
    <location>
        <begin position="29"/>
        <end position="43"/>
    </location>
</feature>
<dbReference type="SUPFAM" id="SSF103473">
    <property type="entry name" value="MFS general substrate transporter"/>
    <property type="match status" value="1"/>
</dbReference>
<comment type="subcellular location">
    <subcellularLocation>
        <location evidence="1">Cell membrane</location>
        <topology evidence="1">Multi-pass membrane protein</topology>
    </subcellularLocation>
</comment>
<feature type="transmembrane region" description="Helical" evidence="8">
    <location>
        <begin position="534"/>
        <end position="552"/>
    </location>
</feature>
<keyword evidence="11" id="KW-1185">Reference proteome</keyword>
<evidence type="ECO:0000256" key="3">
    <source>
        <dbReference type="ARBA" id="ARBA00022475"/>
    </source>
</evidence>
<feature type="compositionally biased region" description="Low complexity" evidence="7">
    <location>
        <begin position="606"/>
        <end position="651"/>
    </location>
</feature>
<comment type="caution">
    <text evidence="10">The sequence shown here is derived from an EMBL/GenBank/DDBJ whole genome shotgun (WGS) entry which is preliminary data.</text>
</comment>
<sequence length="669" mass="69934">MERSGHSACAVLRTRRHRSPLLDSGEFLTSTTSSAPSTRSAPRGGTEQAFTGLDRAGKLVFAGLMLGMLVASLSQTIVGPAMPRIVAELGGLDHYNWIATAAMLVSAVAVPIVGKLSDLYGRRWFYLAGLAVFMIGSILAGMSTNFWFLVFARAVQGLGMGTLMPLSQTIIGDIIPPRQRGKYQGLMGAVFGVSSVVGPLVGGSITDSFGWRWLFYLTLPIGILAFVFIFKFLHLDHTAKSGKVDMLGMITLTPALVVGLLATTWGGTTYEWSSPVIIGMYAVAAALLVAFVMIENKVAEPLLPMHMLSRPIIALSVAASFAIAVAMFGAIIYIPVYAQGVLGVSATNSGAILIPLSVAMILTSIVVGILISKLGNYKIFLVAGGIVLVVGYYLLQNMQYGDSQWHLTLAMVVIGLGLGLCMQVYTLVVQNAVPQHELGVATSAVQFFRNMGSTIGTAVLGTVMSAQMATAIQDKISALPKEDLAKLAQMQSSGGGVESSDLESSVLDPSKLEKLPDFLADAIRSGMGDAMHDVFLTAVPFVIAALLLSLFIKQLPLRDTLHVADEPGTTTGQFAAVGGSGPLAESSIHDEEEPALASDASSAPGSEPAPGAESAQAAPAAGEPTQAEPAQAGSEHTAEGASSAAGSTPAHHQTHRADGPPQHGRHAER</sequence>
<feature type="transmembrane region" description="Helical" evidence="8">
    <location>
        <begin position="59"/>
        <end position="82"/>
    </location>
</feature>
<dbReference type="NCBIfam" id="TIGR00711">
    <property type="entry name" value="efflux_EmrB"/>
    <property type="match status" value="1"/>
</dbReference>
<dbReference type="Gene3D" id="1.20.1720.10">
    <property type="entry name" value="Multidrug resistance protein D"/>
    <property type="match status" value="1"/>
</dbReference>
<accession>A0ABS1BDN9</accession>
<dbReference type="InterPro" id="IPR011701">
    <property type="entry name" value="MFS"/>
</dbReference>
<feature type="domain" description="Major facilitator superfamily (MFS) profile" evidence="9">
    <location>
        <begin position="60"/>
        <end position="557"/>
    </location>
</feature>
<feature type="transmembrane region" description="Helical" evidence="8">
    <location>
        <begin position="379"/>
        <end position="395"/>
    </location>
</feature>
<name>A0ABS1BDN9_9MICO</name>
<evidence type="ECO:0000256" key="1">
    <source>
        <dbReference type="ARBA" id="ARBA00004651"/>
    </source>
</evidence>
<proteinExistence type="predicted"/>
<feature type="transmembrane region" description="Helical" evidence="8">
    <location>
        <begin position="94"/>
        <end position="113"/>
    </location>
</feature>
<dbReference type="InterPro" id="IPR004638">
    <property type="entry name" value="EmrB-like"/>
</dbReference>